<proteinExistence type="predicted"/>
<reference evidence="4 5" key="1">
    <citation type="journal article" date="2021" name="Microorganisms">
        <title>Acidisoma silvae sp. nov. and Acidisomacellulosilytica sp. nov., Two Acidophilic Bacteria Isolated from Decaying Wood, Hydrolyzing Cellulose and Producing Poly-3-hydroxybutyrate.</title>
        <authorList>
            <person name="Mieszkin S."/>
            <person name="Pouder E."/>
            <person name="Uroz S."/>
            <person name="Simon-Colin C."/>
            <person name="Alain K."/>
        </authorList>
    </citation>
    <scope>NUCLEOTIDE SEQUENCE [LARGE SCALE GENOMIC DNA]</scope>
    <source>
        <strain evidence="4 5">HW T5.17</strain>
    </source>
</reference>
<dbReference type="GO" id="GO:0005829">
    <property type="term" value="C:cytosol"/>
    <property type="evidence" value="ECO:0007669"/>
    <property type="project" value="TreeGrafter"/>
</dbReference>
<dbReference type="PANTHER" id="PTHR11365:SF23">
    <property type="entry name" value="HYPOTHETICAL 5-OXOPROLINASE (EUROFUNG)-RELATED"/>
    <property type="match status" value="1"/>
</dbReference>
<organism evidence="4 5">
    <name type="scientific">Acidisoma cellulosilyticum</name>
    <dbReference type="NCBI Taxonomy" id="2802395"/>
    <lineage>
        <taxon>Bacteria</taxon>
        <taxon>Pseudomonadati</taxon>
        <taxon>Pseudomonadota</taxon>
        <taxon>Alphaproteobacteria</taxon>
        <taxon>Acetobacterales</taxon>
        <taxon>Acidocellaceae</taxon>
        <taxon>Acidisoma</taxon>
    </lineage>
</organism>
<dbReference type="EMBL" id="JAESVA010000004">
    <property type="protein sequence ID" value="MCB8881282.1"/>
    <property type="molecule type" value="Genomic_DNA"/>
</dbReference>
<feature type="domain" description="Hydantoinase/oxoprolinase N-terminal" evidence="2">
    <location>
        <begin position="4"/>
        <end position="178"/>
    </location>
</feature>
<dbReference type="Pfam" id="PF19278">
    <property type="entry name" value="Hydant_A_C"/>
    <property type="match status" value="1"/>
</dbReference>
<sequence length="681" mass="72546">MISVGIDVGGTFTDFVSYDRETGQLTAWKNLSTPADPTEGILTGLESGAAAERGLSGIRLGTTVATNALLEGKGAVVGYITTAGFRDIPFIGRGNRRHHYDLAWVKPKPFLKRRHAYEIAERIGADGQVMQALDEDSVRALARQMRAEGEVEAVAVMFMHSYIEPAHERRVREILAEELPEIPVSISYDVLPKWKEHFRSSTTLCDAFVKPVVRKQLGSLRARLDGAGVTAPIVVMRSNGGEMTLDAAAGAPIQMAVSGPTGGVIAGKRIAGLVGIGNVVTLDMGGTSTDVSTIVGGEERFTTDFEIEWGRPVQIPMIDIRTIGAGGGSLARVDAGGMLTVGPQSAGARPGPACYGRGGTEPTVTDANVVLGRIAADNFLGGAMALDTEAARAAVARVADQIGLGLEQTALSIIRIANNTMVGALHTALTEQGLDPRDFTLMPFGGAGPLHVCELMEEAAIPRGLVPNFPGQFSAFGFILADARVDRHRTVQLSSRIFDQSRAEKVIAELEAECRSELAAQGHSEGVVIRRSLEMRYAGQNYELEVPLASPSFGPDEQTALWEAYHLQHLARFGFRLGDALEIVTFIVTGIAATAEVDLPRIAKAEASAEPLRSRPVWFDAAWVETPVYDRAALRAGHVLSGPALVEEEASVTVVSPGHDLNVDDWGNLHIVTLPSSGEVA</sequence>
<dbReference type="InterPro" id="IPR002821">
    <property type="entry name" value="Hydantoinase_A"/>
</dbReference>
<dbReference type="GO" id="GO:0006749">
    <property type="term" value="P:glutathione metabolic process"/>
    <property type="evidence" value="ECO:0007669"/>
    <property type="project" value="TreeGrafter"/>
</dbReference>
<feature type="domain" description="Acetophenone carboxylase-like C-terminal" evidence="3">
    <location>
        <begin position="504"/>
        <end position="671"/>
    </location>
</feature>
<dbReference type="InterPro" id="IPR008040">
    <property type="entry name" value="Hydant_A_N"/>
</dbReference>
<evidence type="ECO:0000313" key="5">
    <source>
        <dbReference type="Proteomes" id="UP000721844"/>
    </source>
</evidence>
<dbReference type="RefSeq" id="WP_227307953.1">
    <property type="nucleotide sequence ID" value="NZ_JAESVA010000004.1"/>
</dbReference>
<dbReference type="Pfam" id="PF01968">
    <property type="entry name" value="Hydantoinase_A"/>
    <property type="match status" value="1"/>
</dbReference>
<protein>
    <submittedName>
        <fullName evidence="4">Hydantoinase/oxoprolinase family protein</fullName>
    </submittedName>
</protein>
<dbReference type="InterPro" id="IPR045079">
    <property type="entry name" value="Oxoprolinase-like"/>
</dbReference>
<feature type="domain" description="Hydantoinase A/oxoprolinase" evidence="1">
    <location>
        <begin position="199"/>
        <end position="486"/>
    </location>
</feature>
<dbReference type="GO" id="GO:0017168">
    <property type="term" value="F:5-oxoprolinase (ATP-hydrolyzing) activity"/>
    <property type="evidence" value="ECO:0007669"/>
    <property type="project" value="TreeGrafter"/>
</dbReference>
<keyword evidence="5" id="KW-1185">Reference proteome</keyword>
<dbReference type="AlphaFoldDB" id="A0A964E4G8"/>
<accession>A0A964E4G8</accession>
<evidence type="ECO:0000313" key="4">
    <source>
        <dbReference type="EMBL" id="MCB8881282.1"/>
    </source>
</evidence>
<dbReference type="PANTHER" id="PTHR11365">
    <property type="entry name" value="5-OXOPROLINASE RELATED"/>
    <property type="match status" value="1"/>
</dbReference>
<evidence type="ECO:0000259" key="2">
    <source>
        <dbReference type="Pfam" id="PF05378"/>
    </source>
</evidence>
<name>A0A964E4G8_9PROT</name>
<gene>
    <name evidence="4" type="ORF">ACELLULO517_13625</name>
</gene>
<evidence type="ECO:0000259" key="3">
    <source>
        <dbReference type="Pfam" id="PF19278"/>
    </source>
</evidence>
<dbReference type="InterPro" id="IPR049517">
    <property type="entry name" value="ACX-like_C"/>
</dbReference>
<evidence type="ECO:0000259" key="1">
    <source>
        <dbReference type="Pfam" id="PF01968"/>
    </source>
</evidence>
<comment type="caution">
    <text evidence="4">The sequence shown here is derived from an EMBL/GenBank/DDBJ whole genome shotgun (WGS) entry which is preliminary data.</text>
</comment>
<dbReference type="Proteomes" id="UP000721844">
    <property type="component" value="Unassembled WGS sequence"/>
</dbReference>
<dbReference type="Pfam" id="PF05378">
    <property type="entry name" value="Hydant_A_N"/>
    <property type="match status" value="1"/>
</dbReference>